<dbReference type="InterPro" id="IPR020894">
    <property type="entry name" value="Cadherin_CS"/>
</dbReference>
<name>A0AAV2HB10_LYMST</name>
<feature type="domain" description="Cadherin" evidence="13">
    <location>
        <begin position="1515"/>
        <end position="1603"/>
    </location>
</feature>
<dbReference type="InterPro" id="IPR050971">
    <property type="entry name" value="Cadherin-domain_protein"/>
</dbReference>
<evidence type="ECO:0000256" key="3">
    <source>
        <dbReference type="ARBA" id="ARBA00022729"/>
    </source>
</evidence>
<evidence type="ECO:0000259" key="13">
    <source>
        <dbReference type="PROSITE" id="PS50268"/>
    </source>
</evidence>
<comment type="subcellular location">
    <subcellularLocation>
        <location evidence="1">Membrane</location>
        <topology evidence="1">Single-pass membrane protein</topology>
    </subcellularLocation>
</comment>
<evidence type="ECO:0000256" key="10">
    <source>
        <dbReference type="SAM" id="MobiDB-lite"/>
    </source>
</evidence>
<evidence type="ECO:0000256" key="1">
    <source>
        <dbReference type="ARBA" id="ARBA00004167"/>
    </source>
</evidence>
<dbReference type="PROSITE" id="PS00232">
    <property type="entry name" value="CADHERIN_1"/>
    <property type="match status" value="3"/>
</dbReference>
<feature type="chain" id="PRO_5043326549" description="Cadherin domain-containing protein" evidence="12">
    <location>
        <begin position="20"/>
        <end position="1930"/>
    </location>
</feature>
<evidence type="ECO:0000256" key="5">
    <source>
        <dbReference type="ARBA" id="ARBA00022837"/>
    </source>
</evidence>
<feature type="domain" description="Cadherin" evidence="13">
    <location>
        <begin position="819"/>
        <end position="937"/>
    </location>
</feature>
<dbReference type="PROSITE" id="PS50268">
    <property type="entry name" value="CADHERIN_2"/>
    <property type="match status" value="14"/>
</dbReference>
<feature type="domain" description="Cadherin" evidence="13">
    <location>
        <begin position="37"/>
        <end position="127"/>
    </location>
</feature>
<gene>
    <name evidence="14" type="ORF">GSLYS_00004852001</name>
</gene>
<evidence type="ECO:0000256" key="9">
    <source>
        <dbReference type="PROSITE-ProRule" id="PRU00043"/>
    </source>
</evidence>
<feature type="transmembrane region" description="Helical" evidence="11">
    <location>
        <begin position="1703"/>
        <end position="1729"/>
    </location>
</feature>
<keyword evidence="5 9" id="KW-0106">Calcium</keyword>
<dbReference type="GO" id="GO:0005911">
    <property type="term" value="C:cell-cell junction"/>
    <property type="evidence" value="ECO:0007669"/>
    <property type="project" value="TreeGrafter"/>
</dbReference>
<evidence type="ECO:0000256" key="4">
    <source>
        <dbReference type="ARBA" id="ARBA00022737"/>
    </source>
</evidence>
<evidence type="ECO:0000256" key="6">
    <source>
        <dbReference type="ARBA" id="ARBA00022889"/>
    </source>
</evidence>
<feature type="domain" description="Cadherin" evidence="13">
    <location>
        <begin position="136"/>
        <end position="240"/>
    </location>
</feature>
<evidence type="ECO:0000313" key="14">
    <source>
        <dbReference type="EMBL" id="CAL1530727.1"/>
    </source>
</evidence>
<feature type="domain" description="Cadherin" evidence="13">
    <location>
        <begin position="1151"/>
        <end position="1254"/>
    </location>
</feature>
<keyword evidence="3 12" id="KW-0732">Signal</keyword>
<keyword evidence="15" id="KW-1185">Reference proteome</keyword>
<feature type="signal peptide" evidence="12">
    <location>
        <begin position="1"/>
        <end position="19"/>
    </location>
</feature>
<dbReference type="InterPro" id="IPR002126">
    <property type="entry name" value="Cadherin-like_dom"/>
</dbReference>
<keyword evidence="7 11" id="KW-1133">Transmembrane helix</keyword>
<feature type="domain" description="Cadherin" evidence="13">
    <location>
        <begin position="1042"/>
        <end position="1150"/>
    </location>
</feature>
<evidence type="ECO:0000256" key="2">
    <source>
        <dbReference type="ARBA" id="ARBA00022692"/>
    </source>
</evidence>
<proteinExistence type="predicted"/>
<dbReference type="SMART" id="SM00112">
    <property type="entry name" value="CA"/>
    <property type="match status" value="14"/>
</dbReference>
<organism evidence="14 15">
    <name type="scientific">Lymnaea stagnalis</name>
    <name type="common">Great pond snail</name>
    <name type="synonym">Helix stagnalis</name>
    <dbReference type="NCBI Taxonomy" id="6523"/>
    <lineage>
        <taxon>Eukaryota</taxon>
        <taxon>Metazoa</taxon>
        <taxon>Spiralia</taxon>
        <taxon>Lophotrochozoa</taxon>
        <taxon>Mollusca</taxon>
        <taxon>Gastropoda</taxon>
        <taxon>Heterobranchia</taxon>
        <taxon>Euthyneura</taxon>
        <taxon>Panpulmonata</taxon>
        <taxon>Hygrophila</taxon>
        <taxon>Lymnaeoidea</taxon>
        <taxon>Lymnaeidae</taxon>
        <taxon>Lymnaea</taxon>
    </lineage>
</organism>
<dbReference type="EMBL" id="CAXITT010000074">
    <property type="protein sequence ID" value="CAL1530727.1"/>
    <property type="molecule type" value="Genomic_DNA"/>
</dbReference>
<feature type="domain" description="Cadherin" evidence="13">
    <location>
        <begin position="1258"/>
        <end position="1367"/>
    </location>
</feature>
<feature type="domain" description="Cadherin" evidence="13">
    <location>
        <begin position="358"/>
        <end position="472"/>
    </location>
</feature>
<feature type="domain" description="Cadherin" evidence="13">
    <location>
        <begin position="703"/>
        <end position="818"/>
    </location>
</feature>
<dbReference type="PANTHER" id="PTHR24025:SF31">
    <property type="entry name" value="NEURAL-CADHERIN"/>
    <property type="match status" value="1"/>
</dbReference>
<dbReference type="GO" id="GO:0007156">
    <property type="term" value="P:homophilic cell adhesion via plasma membrane adhesion molecules"/>
    <property type="evidence" value="ECO:0007669"/>
    <property type="project" value="InterPro"/>
</dbReference>
<dbReference type="FunFam" id="2.60.40.60:FF:000033">
    <property type="entry name" value="FAT atypical cadherin 1"/>
    <property type="match status" value="1"/>
</dbReference>
<dbReference type="Proteomes" id="UP001497497">
    <property type="component" value="Unassembled WGS sequence"/>
</dbReference>
<dbReference type="InterPro" id="IPR015919">
    <property type="entry name" value="Cadherin-like_sf"/>
</dbReference>
<dbReference type="PRINTS" id="PR00205">
    <property type="entry name" value="CADHERIN"/>
</dbReference>
<feature type="domain" description="Cadherin" evidence="13">
    <location>
        <begin position="591"/>
        <end position="702"/>
    </location>
</feature>
<dbReference type="PANTHER" id="PTHR24025">
    <property type="entry name" value="DESMOGLEIN FAMILY MEMBER"/>
    <property type="match status" value="1"/>
</dbReference>
<keyword evidence="4" id="KW-0677">Repeat</keyword>
<evidence type="ECO:0000256" key="7">
    <source>
        <dbReference type="ARBA" id="ARBA00022989"/>
    </source>
</evidence>
<evidence type="ECO:0000256" key="11">
    <source>
        <dbReference type="SAM" id="Phobius"/>
    </source>
</evidence>
<feature type="domain" description="Cadherin" evidence="13">
    <location>
        <begin position="938"/>
        <end position="1041"/>
    </location>
</feature>
<protein>
    <recommendedName>
        <fullName evidence="13">Cadherin domain-containing protein</fullName>
    </recommendedName>
</protein>
<comment type="caution">
    <text evidence="14">The sequence shown here is derived from an EMBL/GenBank/DDBJ whole genome shotgun (WGS) entry which is preliminary data.</text>
</comment>
<keyword evidence="8 11" id="KW-0472">Membrane</keyword>
<keyword evidence="2 11" id="KW-0812">Transmembrane</keyword>
<reference evidence="14 15" key="1">
    <citation type="submission" date="2024-04" db="EMBL/GenBank/DDBJ databases">
        <authorList>
            <consortium name="Genoscope - CEA"/>
            <person name="William W."/>
        </authorList>
    </citation>
    <scope>NUCLEOTIDE SEQUENCE [LARGE SCALE GENOMIC DNA]</scope>
</reference>
<evidence type="ECO:0000256" key="12">
    <source>
        <dbReference type="SAM" id="SignalP"/>
    </source>
</evidence>
<dbReference type="Gene3D" id="2.60.40.60">
    <property type="entry name" value="Cadherins"/>
    <property type="match status" value="14"/>
</dbReference>
<feature type="compositionally biased region" description="Basic and acidic residues" evidence="10">
    <location>
        <begin position="1833"/>
        <end position="1868"/>
    </location>
</feature>
<accession>A0AAV2HB10</accession>
<feature type="domain" description="Cadherin" evidence="13">
    <location>
        <begin position="473"/>
        <end position="593"/>
    </location>
</feature>
<dbReference type="GO" id="GO:0005509">
    <property type="term" value="F:calcium ion binding"/>
    <property type="evidence" value="ECO:0007669"/>
    <property type="project" value="UniProtKB-UniRule"/>
</dbReference>
<feature type="domain" description="Cadherin" evidence="13">
    <location>
        <begin position="1403"/>
        <end position="1496"/>
    </location>
</feature>
<feature type="region of interest" description="Disordered" evidence="10">
    <location>
        <begin position="1833"/>
        <end position="1930"/>
    </location>
</feature>
<dbReference type="Pfam" id="PF00028">
    <property type="entry name" value="Cadherin"/>
    <property type="match status" value="10"/>
</dbReference>
<dbReference type="CDD" id="cd11304">
    <property type="entry name" value="Cadherin_repeat"/>
    <property type="match status" value="14"/>
</dbReference>
<dbReference type="FunFam" id="2.60.40.60:FF:000092">
    <property type="entry name" value="Protocadherin 8"/>
    <property type="match status" value="2"/>
</dbReference>
<evidence type="ECO:0000313" key="15">
    <source>
        <dbReference type="Proteomes" id="UP001497497"/>
    </source>
</evidence>
<keyword evidence="6" id="KW-0130">Cell adhesion</keyword>
<evidence type="ECO:0000256" key="8">
    <source>
        <dbReference type="ARBA" id="ARBA00023136"/>
    </source>
</evidence>
<feature type="domain" description="Cadherin" evidence="13">
    <location>
        <begin position="240"/>
        <end position="357"/>
    </location>
</feature>
<dbReference type="SUPFAM" id="SSF49313">
    <property type="entry name" value="Cadherin-like"/>
    <property type="match status" value="14"/>
</dbReference>
<sequence length="1930" mass="213645">MAVIISMVIVILSLDLTLGQNAVPIFTNYEALNNRYLPEDLPLDYSIGKISAYDPDGSAITFTLSGNGGEYFKINDKTGEVTLKKLLDFETEYEIKLNIIVTDATGQSSTVQGKVFVNDENDNFPVFTKTGIYQDVNEDAPIGYEISPISVTDVDTKNSILSVTCSGSTPLFIDACNKFELKLVERSNKFWRGILILKNKVDYETRLAYSIQLTAYDGVHNVTTEVHVEIIDVNDTPPRWTLAEPVTINEELAIGASVQRVSAVDGDVTNKRPIYYELEGNNTQVFGIDNSTGVIFIKQRIDFDAPSYPKGVPYDLTIVAREIARTNPLVLGSDDTTTARVNIKVTVRDIDDNTPTFSQKNYEAYIDENIVSGANVPGLQMTVTDIDSGSFNSFKLVTLNSTDVFGIIPEEDAASSSATLFVKKSDLIDYEKGPRQYIIQVEARENLVSPALTGTCTVTIYVRDINDITPNFSQPSYNVSIYETTQINAVVIDMDATDPEAGNFGTAGIRYKLFGNIPPNFQIDEITGVIRVADCSPRVPGQTPCIDYEKKREYVLTVAATDNLGDPNTGRTKSVPLTVYILDENDNVPQPEASYVRYINEEETVTINPLIINASDPDTVGGPLTYSIQGDTSGLWQITLGYDQNRHAYANITARRGVLYTDAPDTQYGAFRFSVIVQDAKFSYTSNVIIYVIDINNNAPIFGSSVYRAQFMENTTGNYFVIQVTATDADSPATGNGQIDFYIQSGAVGKFLVTNVTRRNNAYTANIYTTPDATFNFETQRLYEMDLIARDRGTPSSKYGTVKLYVDIIDVNNRNPRINPLSQSVSVSENEPIGTSVYKILAEDPDFNSVLRFSFTPQKANDGTGSEATSTIYDFRNMFRIEPRTGEVFVNGTLHRKSVARITYSVLVQDIAASPVQDGTGSFLIYILEYNDQAPTFEQPYYNISIEEEQNINSFVQNLNCRDEDDKIAGYGLTQDNPRTPLCFAFLPGSGAMIVIDRIDFEQIERFELTATCTDTGQPQLSNSTRILVNVININDNTPIFNQISYRTSFPEGNYSGPLNINVNATDRDKGDFGVVRYSLSGEALNYFTIDSITGVITFVPGASFDRETSSFFNFEVTAYDSPLNATVRRQATVPVYISILDVNDNCPIFSKTHYEGKVPESAGAGTNVIDLVATDADEGINAEIVYTISGGNSSGLFNVQPNGRIVVVNNLKKLAGFYTFNVRATDKGGNLNCSTIVPVTIEVQVSLNNAPIWLRPPNRDFVIYVLESQYDGMLVYASKANDTDVGPNGIVDYYFLANGGMLVSNTSEFNMNRVTGVIRAEVVFDREQVPSYFLTLVAKDHGNPAASSETTLTVIILDVDDNDPKFPTKDGVVIPLVLPESGFLKEGDQVPVAGLKLGQCNATDADSAAANNKIYYRILAGQNDVTSYVRVDINTCEIYLTKALDFEKMPTLSFDIYAYNEKNDDRVIRNKRDVNPSVLPVTVRVTDVNDNSPVFVESHYYQCAPVDATYRQNILEVSATDLDAGDNAYIKYYLSGTTVFDIDTNLGIIYNLISFQYLSDSQRRYDFKVIASDGTSNATADVTIVVLSTSNLVKLTISRPLTDVQPFQQQLVRTIEDSSDQIKFACITRMVSHVEDDGSQNLQATDVYIGAMSNSDSLYSASGLLLLVQDQLGEKNSAYKAIYIADAKEDSSSGEFILKEDAVLAILIITILLIFLAIVLFIVACLCIRSSKKKKTRKIQARHSTTIHVTPQPVLQPVDPSRNPVYYSEEQDDENPDVYAIVAKKPSGHHIHPVVLPAQEVEELPPPVEPERLYAPDPEPEPVIETFVVPDESPHHFQEPPHHFQEPPHHFQEPPEPPHHEHTHFEPEFEDNIETMVVDPQELPYPPDEGEIETEIRDSPTSSPPRSHRSIGHDSPRSSPAGSRRSDSN</sequence>
<dbReference type="GO" id="GO:0005886">
    <property type="term" value="C:plasma membrane"/>
    <property type="evidence" value="ECO:0007669"/>
    <property type="project" value="InterPro"/>
</dbReference>